<dbReference type="Gene3D" id="3.30.2080.10">
    <property type="entry name" value="GH92 mannosidase domain"/>
    <property type="match status" value="1"/>
</dbReference>
<evidence type="ECO:0000313" key="5">
    <source>
        <dbReference type="Proteomes" id="UP000676325"/>
    </source>
</evidence>
<protein>
    <submittedName>
        <fullName evidence="4">GH92 family glycosyl hydrolase</fullName>
        <ecNumber evidence="4">3.2.1.-</ecNumber>
    </submittedName>
</protein>
<dbReference type="NCBIfam" id="TIGR02276">
    <property type="entry name" value="beta_rpt_yvtn"/>
    <property type="match status" value="4"/>
</dbReference>
<dbReference type="InterPro" id="IPR015943">
    <property type="entry name" value="WD40/YVTN_repeat-like_dom_sf"/>
</dbReference>
<dbReference type="SUPFAM" id="SSF48208">
    <property type="entry name" value="Six-hairpin glycosidases"/>
    <property type="match status" value="1"/>
</dbReference>
<dbReference type="Pfam" id="PF07971">
    <property type="entry name" value="Glyco_hydro_92"/>
    <property type="match status" value="1"/>
</dbReference>
<dbReference type="Proteomes" id="UP000676325">
    <property type="component" value="Unassembled WGS sequence"/>
</dbReference>
<dbReference type="Pfam" id="PF17678">
    <property type="entry name" value="Glyco_hydro_92N"/>
    <property type="match status" value="1"/>
</dbReference>
<feature type="domain" description="Glycosyl hydrolase family 92" evidence="2">
    <location>
        <begin position="277"/>
        <end position="740"/>
    </location>
</feature>
<organism evidence="4 5">
    <name type="scientific">Actinospica acidithermotolerans</name>
    <dbReference type="NCBI Taxonomy" id="2828514"/>
    <lineage>
        <taxon>Bacteria</taxon>
        <taxon>Bacillati</taxon>
        <taxon>Actinomycetota</taxon>
        <taxon>Actinomycetes</taxon>
        <taxon>Catenulisporales</taxon>
        <taxon>Actinospicaceae</taxon>
        <taxon>Actinospica</taxon>
    </lineage>
</organism>
<dbReference type="InterPro" id="IPR011045">
    <property type="entry name" value="N2O_reductase_N"/>
</dbReference>
<dbReference type="InterPro" id="IPR008928">
    <property type="entry name" value="6-hairpin_glycosidase_sf"/>
</dbReference>
<evidence type="ECO:0000259" key="3">
    <source>
        <dbReference type="Pfam" id="PF17678"/>
    </source>
</evidence>
<sequence length="1170" mass="118890">MTTLSFRRAHSALLSLTAIAALTLGTLASPVCAQAESDHATVGDPASLVDTMVGTGSGGAVVGQVDTYPGATMPFGMIQWSPDTTSRPDGGGYSYTDSSITGFSLTHFSGPGCAIAGDFPILPLTGAIPSDPGSASADFSHSSETAHPGSYAVTAGGVRTRLAVTTRTGVASFTYPATSQAQLLFKSADSANGSSAATFQTVGTNEITGAVTSGHFCGQPDSYTIYLAARFDRPFTASGTWGGTGSSVSGGWLTFDTRHDQTVGMQVAVSYVSTAGALGNLAAEAHTYSVAKVAAQATAAWNRQLGTIGIAGGTRTRQQTFYTALYHASLEPSVFNDANGAYPGFDDKIHYVQRGHNQYADYSDWDIYRSEVPLLSTIDPAIASDMAASLVNDAAQGGSLPKWPVANAYTGVMNGDSSDPILADAYAFGARDFDASAALADMVMGADGTSSTGQGWFVERPNAAAYISDGYVPNVGSDSISPVPNGASETLEYALDDFSISRLAQALGRKSTATTFTGRSQNWANVFDTADGYIEPRDSSGAFPSGPAVPALTGFGQNGFQEGNAAQYTWMVPQNMSGLIQGLGGDKAAASRLDSYFSQLNAGPNEPNEWAGNEISLDTPWAYDSVGQPWKTQQVVSEITSQLYSLTPGGEPGNDDLGAMSSWYVWAALGVYPQTPGVADLVLGTPQFAHEVIHGSYGPLVINARGAGDTYVQSLAVDGRSTNKTWIDLTHTHELDYTLSSSPNTSWGTASGDAPPSFGAGQLSFPASTRASLDVTPGQVRIAPGSSTTVTVKEDNTLATSGSTSVTYTATAPTGLTASPATSTLTADAGKTSSTTATITAASGMATGYYQVRFAARASNGALLPDVSLLVTVAAAGESIPTAYVSNYSDNTVTPVDTRTHNAGPAIPVGGGPDGMVVAGGKLFVANNNTNDVTVIDTSTNAVVATVPVGSVAADVAATPDGKTVWVTNFGDGTVQPIDVATLTAGKAIAVGSQPERLAVSPDGTRLWVANQGSGTVSEVNLATDTVSHTIAVGPAPFGVAVTPDSGTVFITNGGGSSVSVIDASTDAVTTTIAVGAGPQYVQISPDGKTAYVADSGAGGVTPIDVSTLTAGSFIATGSGAYAVGFSPDGTTAWVVDSNVNDVVPITVATGAVGSAVTVGDVPDGVTVTG</sequence>
<dbReference type="Gene3D" id="2.130.10.10">
    <property type="entry name" value="YVTN repeat-like/Quinoprotein amine dehydrogenase"/>
    <property type="match status" value="2"/>
</dbReference>
<evidence type="ECO:0000256" key="1">
    <source>
        <dbReference type="SAM" id="SignalP"/>
    </source>
</evidence>
<dbReference type="InterPro" id="IPR041371">
    <property type="entry name" value="GH92_N"/>
</dbReference>
<dbReference type="EC" id="3.2.1.-" evidence="4"/>
<dbReference type="InterPro" id="IPR005887">
    <property type="entry name" value="GH92_a_mannosidase_put"/>
</dbReference>
<dbReference type="SUPFAM" id="SSF50974">
    <property type="entry name" value="Nitrous oxide reductase, N-terminal domain"/>
    <property type="match status" value="1"/>
</dbReference>
<dbReference type="Gene3D" id="2.70.98.10">
    <property type="match status" value="1"/>
</dbReference>
<dbReference type="GO" id="GO:0006516">
    <property type="term" value="P:glycoprotein catabolic process"/>
    <property type="evidence" value="ECO:0007669"/>
    <property type="project" value="TreeGrafter"/>
</dbReference>
<evidence type="ECO:0000259" key="2">
    <source>
        <dbReference type="Pfam" id="PF07971"/>
    </source>
</evidence>
<dbReference type="GO" id="GO:0005975">
    <property type="term" value="P:carbohydrate metabolic process"/>
    <property type="evidence" value="ECO:0007669"/>
    <property type="project" value="InterPro"/>
</dbReference>
<dbReference type="NCBIfam" id="TIGR01180">
    <property type="entry name" value="aman2_put"/>
    <property type="match status" value="1"/>
</dbReference>
<dbReference type="InterPro" id="IPR013783">
    <property type="entry name" value="Ig-like_fold"/>
</dbReference>
<dbReference type="InterPro" id="IPR012939">
    <property type="entry name" value="Glyco_hydro_92"/>
</dbReference>
<dbReference type="InterPro" id="IPR050883">
    <property type="entry name" value="PNGase"/>
</dbReference>
<dbReference type="GO" id="GO:0005829">
    <property type="term" value="C:cytosol"/>
    <property type="evidence" value="ECO:0007669"/>
    <property type="project" value="TreeGrafter"/>
</dbReference>
<dbReference type="Gene3D" id="1.20.1610.10">
    <property type="entry name" value="alpha-1,2-mannosidases domains"/>
    <property type="match status" value="1"/>
</dbReference>
<comment type="caution">
    <text evidence="4">The sequence shown here is derived from an EMBL/GenBank/DDBJ whole genome shotgun (WGS) entry which is preliminary data.</text>
</comment>
<dbReference type="AlphaFoldDB" id="A0A941EH07"/>
<accession>A0A941EH07</accession>
<dbReference type="Pfam" id="PF10282">
    <property type="entry name" value="Lactonase"/>
    <property type="match status" value="1"/>
</dbReference>
<keyword evidence="4" id="KW-0378">Hydrolase</keyword>
<reference evidence="4" key="1">
    <citation type="submission" date="2021-04" db="EMBL/GenBank/DDBJ databases">
        <title>Genome based classification of Actinospica acidithermotolerans sp. nov., an actinobacterium isolated from an Indonesian hot spring.</title>
        <authorList>
            <person name="Kusuma A.B."/>
            <person name="Putra K.E."/>
            <person name="Nafisah S."/>
            <person name="Loh J."/>
            <person name="Nouioui I."/>
            <person name="Goodfellow M."/>
        </authorList>
    </citation>
    <scope>NUCLEOTIDE SEQUENCE</scope>
    <source>
        <strain evidence="4">MGRD01-02</strain>
    </source>
</reference>
<keyword evidence="4" id="KW-0326">Glycosidase</keyword>
<feature type="chain" id="PRO_5038669867" evidence="1">
    <location>
        <begin position="34"/>
        <end position="1170"/>
    </location>
</feature>
<dbReference type="Gene3D" id="2.60.40.10">
    <property type="entry name" value="Immunoglobulins"/>
    <property type="match status" value="1"/>
</dbReference>
<dbReference type="GO" id="GO:0000224">
    <property type="term" value="F:peptide-N4-(N-acetyl-beta-glucosaminyl)asparagine amidase activity"/>
    <property type="evidence" value="ECO:0007669"/>
    <property type="project" value="TreeGrafter"/>
</dbReference>
<dbReference type="PANTHER" id="PTHR12143:SF39">
    <property type="entry name" value="SECRETED PROTEIN"/>
    <property type="match status" value="1"/>
</dbReference>
<feature type="domain" description="Glycosyl hydrolase family 92 N-terminal" evidence="3">
    <location>
        <begin position="48"/>
        <end position="270"/>
    </location>
</feature>
<dbReference type="GO" id="GO:0030246">
    <property type="term" value="F:carbohydrate binding"/>
    <property type="evidence" value="ECO:0007669"/>
    <property type="project" value="InterPro"/>
</dbReference>
<evidence type="ECO:0000313" key="4">
    <source>
        <dbReference type="EMBL" id="MBR7828909.1"/>
    </source>
</evidence>
<name>A0A941EH07_9ACTN</name>
<gene>
    <name evidence="4" type="ORF">KDK95_21545</name>
</gene>
<dbReference type="InterPro" id="IPR014718">
    <property type="entry name" value="GH-type_carb-bd"/>
</dbReference>
<dbReference type="InterPro" id="IPR011964">
    <property type="entry name" value="YVTN_b-propeller_repeat"/>
</dbReference>
<keyword evidence="5" id="KW-1185">Reference proteome</keyword>
<dbReference type="Gene3D" id="1.20.1050.60">
    <property type="entry name" value="alpha-1,2-mannosidase"/>
    <property type="match status" value="1"/>
</dbReference>
<dbReference type="EMBL" id="JAGSOH010000069">
    <property type="protein sequence ID" value="MBR7828909.1"/>
    <property type="molecule type" value="Genomic_DNA"/>
</dbReference>
<dbReference type="PANTHER" id="PTHR12143">
    <property type="entry name" value="PEPTIDE N-GLYCANASE PNGASE -RELATED"/>
    <property type="match status" value="1"/>
</dbReference>
<dbReference type="InterPro" id="IPR019405">
    <property type="entry name" value="Lactonase_7-beta_prop"/>
</dbReference>
<keyword evidence="1" id="KW-0732">Signal</keyword>
<dbReference type="RefSeq" id="WP_212520042.1">
    <property type="nucleotide sequence ID" value="NZ_JAGSOH010000069.1"/>
</dbReference>
<feature type="signal peptide" evidence="1">
    <location>
        <begin position="1"/>
        <end position="33"/>
    </location>
</feature>
<proteinExistence type="predicted"/>
<dbReference type="GO" id="GO:0016798">
    <property type="term" value="F:hydrolase activity, acting on glycosyl bonds"/>
    <property type="evidence" value="ECO:0007669"/>
    <property type="project" value="UniProtKB-KW"/>
</dbReference>